<accession>J9FWL0</accession>
<evidence type="ECO:0000313" key="1">
    <source>
        <dbReference type="EMBL" id="EJW91734.1"/>
    </source>
</evidence>
<proteinExistence type="predicted"/>
<organism evidence="1">
    <name type="scientific">gut metagenome</name>
    <dbReference type="NCBI Taxonomy" id="749906"/>
    <lineage>
        <taxon>unclassified sequences</taxon>
        <taxon>metagenomes</taxon>
        <taxon>organismal metagenomes</taxon>
    </lineage>
</organism>
<sequence>MPVREILCFPVSNVFEPDVVLSAYLAAIVCRYGVCHPFAASFRKYLSIL</sequence>
<gene>
    <name evidence="1" type="ORF">EVA_20159</name>
</gene>
<protein>
    <submittedName>
        <fullName evidence="1">Uncharacterized protein</fullName>
    </submittedName>
</protein>
<dbReference type="AlphaFoldDB" id="J9FWL0"/>
<comment type="caution">
    <text evidence="1">The sequence shown here is derived from an EMBL/GenBank/DDBJ whole genome shotgun (WGS) entry which is preliminary data.</text>
</comment>
<name>J9FWL0_9ZZZZ</name>
<dbReference type="EMBL" id="AMCI01007984">
    <property type="protein sequence ID" value="EJW91734.1"/>
    <property type="molecule type" value="Genomic_DNA"/>
</dbReference>
<reference evidence="1" key="1">
    <citation type="journal article" date="2012" name="PLoS ONE">
        <title>Gene sets for utilization of primary and secondary nutrition supplies in the distal gut of endangered iberian lynx.</title>
        <authorList>
            <person name="Alcaide M."/>
            <person name="Messina E."/>
            <person name="Richter M."/>
            <person name="Bargiela R."/>
            <person name="Peplies J."/>
            <person name="Huws S.A."/>
            <person name="Newbold C.J."/>
            <person name="Golyshin P.N."/>
            <person name="Simon M.A."/>
            <person name="Lopez G."/>
            <person name="Yakimov M.M."/>
            <person name="Ferrer M."/>
        </authorList>
    </citation>
    <scope>NUCLEOTIDE SEQUENCE</scope>
</reference>